<dbReference type="AlphaFoldDB" id="A0A897NIW0"/>
<keyword evidence="4" id="KW-1185">Reference proteome</keyword>
<dbReference type="Proteomes" id="UP000662973">
    <property type="component" value="Chromosome"/>
</dbReference>
<evidence type="ECO:0000256" key="1">
    <source>
        <dbReference type="ARBA" id="ARBA00022649"/>
    </source>
</evidence>
<sequence length="76" mass="8830">MSQQVRLSDDVYERIKSHKQADETFSEAVDRLIGGKSLRDLRGVFDDDQVATMREAIEDADREDQRAVREVAERFE</sequence>
<dbReference type="Pfam" id="PF02697">
    <property type="entry name" value="VAPB_antitox"/>
    <property type="match status" value="1"/>
</dbReference>
<evidence type="ECO:0000313" key="4">
    <source>
        <dbReference type="Proteomes" id="UP000662973"/>
    </source>
</evidence>
<evidence type="ECO:0000313" key="5">
    <source>
        <dbReference type="Proteomes" id="UP000663305"/>
    </source>
</evidence>
<evidence type="ECO:0000313" key="3">
    <source>
        <dbReference type="EMBL" id="QSG12677.1"/>
    </source>
</evidence>
<name>A0A897NIW0_9EURY</name>
<dbReference type="EMBL" id="CP064788">
    <property type="protein sequence ID" value="QSG08196.1"/>
    <property type="molecule type" value="Genomic_DNA"/>
</dbReference>
<accession>A0A897NCS2</accession>
<gene>
    <name evidence="3" type="primary">vapB37</name>
    <name evidence="2" type="synonym">vapB33</name>
    <name evidence="3" type="ORF">HSBGL_2271</name>
    <name evidence="2" type="ORF">HSR122_0791</name>
</gene>
<dbReference type="Proteomes" id="UP000663305">
    <property type="component" value="Chromosome"/>
</dbReference>
<organism evidence="3 5">
    <name type="scientific">Halapricum desulfuricans</name>
    <dbReference type="NCBI Taxonomy" id="2841257"/>
    <lineage>
        <taxon>Archaea</taxon>
        <taxon>Methanobacteriati</taxon>
        <taxon>Methanobacteriota</taxon>
        <taxon>Stenosarchaea group</taxon>
        <taxon>Halobacteria</taxon>
        <taxon>Halobacteriales</taxon>
        <taxon>Haloarculaceae</taxon>
        <taxon>Halapricum</taxon>
    </lineage>
</organism>
<protein>
    <submittedName>
        <fullName evidence="3">RHH/copG family antitoxin</fullName>
    </submittedName>
</protein>
<dbReference type="InterPro" id="IPR003847">
    <property type="entry name" value="Put_antitoxin"/>
</dbReference>
<dbReference type="KEGG" id="hds:HSR122_0791"/>
<accession>A0A897NIW0</accession>
<dbReference type="EMBL" id="CP064789">
    <property type="protein sequence ID" value="QSG12677.1"/>
    <property type="molecule type" value="Genomic_DNA"/>
</dbReference>
<evidence type="ECO:0000313" key="2">
    <source>
        <dbReference type="EMBL" id="QSG08196.1"/>
    </source>
</evidence>
<reference evidence="3 4" key="1">
    <citation type="submission" date="2020-11" db="EMBL/GenBank/DDBJ databases">
        <title>Carbohydrate-dependent, anaerobic sulfur respiration: A novel catabolism in halophilic archaea.</title>
        <authorList>
            <person name="Sorokin D.Y."/>
            <person name="Messina E."/>
            <person name="Smedile F."/>
            <person name="La Cono V."/>
            <person name="Hallsworth J.E."/>
            <person name="Yakimov M.M."/>
        </authorList>
    </citation>
    <scope>NUCLEOTIDE SEQUENCE</scope>
    <source>
        <strain evidence="3">HSR-Bgl</strain>
        <strain evidence="2 4">HSR12-2</strain>
    </source>
</reference>
<keyword evidence="1" id="KW-1277">Toxin-antitoxin system</keyword>
<dbReference type="RefSeq" id="WP_229111351.1">
    <property type="nucleotide sequence ID" value="NZ_CP064788.1"/>
</dbReference>
<dbReference type="GeneID" id="68861795"/>
<proteinExistence type="predicted"/>